<dbReference type="AlphaFoldDB" id="A0A9D4H282"/>
<proteinExistence type="predicted"/>
<protein>
    <submittedName>
        <fullName evidence="1">Uncharacterized protein</fullName>
    </submittedName>
</protein>
<sequence>MSEFLVTHETYGNTEHAIQVCPLAITNEHARESLCNLYAETVLLCTPVDSIRRAQQLNRHLAGYLQHLKHPIVTDTHTGVK</sequence>
<dbReference type="Proteomes" id="UP000828390">
    <property type="component" value="Unassembled WGS sequence"/>
</dbReference>
<name>A0A9D4H282_DREPO</name>
<keyword evidence="2" id="KW-1185">Reference proteome</keyword>
<reference evidence="1" key="1">
    <citation type="journal article" date="2019" name="bioRxiv">
        <title>The Genome of the Zebra Mussel, Dreissena polymorpha: A Resource for Invasive Species Research.</title>
        <authorList>
            <person name="McCartney M.A."/>
            <person name="Auch B."/>
            <person name="Kono T."/>
            <person name="Mallez S."/>
            <person name="Zhang Y."/>
            <person name="Obille A."/>
            <person name="Becker A."/>
            <person name="Abrahante J.E."/>
            <person name="Garbe J."/>
            <person name="Badalamenti J.P."/>
            <person name="Herman A."/>
            <person name="Mangelson H."/>
            <person name="Liachko I."/>
            <person name="Sullivan S."/>
            <person name="Sone E.D."/>
            <person name="Koren S."/>
            <person name="Silverstein K.A.T."/>
            <person name="Beckman K.B."/>
            <person name="Gohl D.M."/>
        </authorList>
    </citation>
    <scope>NUCLEOTIDE SEQUENCE</scope>
    <source>
        <strain evidence="1">Duluth1</strain>
        <tissue evidence="1">Whole animal</tissue>
    </source>
</reference>
<organism evidence="1 2">
    <name type="scientific">Dreissena polymorpha</name>
    <name type="common">Zebra mussel</name>
    <name type="synonym">Mytilus polymorpha</name>
    <dbReference type="NCBI Taxonomy" id="45954"/>
    <lineage>
        <taxon>Eukaryota</taxon>
        <taxon>Metazoa</taxon>
        <taxon>Spiralia</taxon>
        <taxon>Lophotrochozoa</taxon>
        <taxon>Mollusca</taxon>
        <taxon>Bivalvia</taxon>
        <taxon>Autobranchia</taxon>
        <taxon>Heteroconchia</taxon>
        <taxon>Euheterodonta</taxon>
        <taxon>Imparidentia</taxon>
        <taxon>Neoheterodontei</taxon>
        <taxon>Myida</taxon>
        <taxon>Dreissenoidea</taxon>
        <taxon>Dreissenidae</taxon>
        <taxon>Dreissena</taxon>
    </lineage>
</organism>
<evidence type="ECO:0000313" key="2">
    <source>
        <dbReference type="Proteomes" id="UP000828390"/>
    </source>
</evidence>
<comment type="caution">
    <text evidence="1">The sequence shown here is derived from an EMBL/GenBank/DDBJ whole genome shotgun (WGS) entry which is preliminary data.</text>
</comment>
<dbReference type="EMBL" id="JAIWYP010000005">
    <property type="protein sequence ID" value="KAH3827273.1"/>
    <property type="molecule type" value="Genomic_DNA"/>
</dbReference>
<reference evidence="1" key="2">
    <citation type="submission" date="2020-11" db="EMBL/GenBank/DDBJ databases">
        <authorList>
            <person name="McCartney M.A."/>
            <person name="Auch B."/>
            <person name="Kono T."/>
            <person name="Mallez S."/>
            <person name="Becker A."/>
            <person name="Gohl D.M."/>
            <person name="Silverstein K.A.T."/>
            <person name="Koren S."/>
            <person name="Bechman K.B."/>
            <person name="Herman A."/>
            <person name="Abrahante J.E."/>
            <person name="Garbe J."/>
        </authorList>
    </citation>
    <scope>NUCLEOTIDE SEQUENCE</scope>
    <source>
        <strain evidence="1">Duluth1</strain>
        <tissue evidence="1">Whole animal</tissue>
    </source>
</reference>
<gene>
    <name evidence="1" type="ORF">DPMN_129204</name>
</gene>
<evidence type="ECO:0000313" key="1">
    <source>
        <dbReference type="EMBL" id="KAH3827273.1"/>
    </source>
</evidence>
<accession>A0A9D4H282</accession>